<organism evidence="2 3">
    <name type="scientific">Stichopus japonicus</name>
    <name type="common">Sea cucumber</name>
    <dbReference type="NCBI Taxonomy" id="307972"/>
    <lineage>
        <taxon>Eukaryota</taxon>
        <taxon>Metazoa</taxon>
        <taxon>Echinodermata</taxon>
        <taxon>Eleutherozoa</taxon>
        <taxon>Echinozoa</taxon>
        <taxon>Holothuroidea</taxon>
        <taxon>Aspidochirotacea</taxon>
        <taxon>Aspidochirotida</taxon>
        <taxon>Stichopodidae</taxon>
        <taxon>Apostichopus</taxon>
    </lineage>
</organism>
<sequence>MPAPLPTVFIKTDKSVSDAPNLMENVMNDPTIQEMLKQNPGHTLTLVRLPDGQMPPIQLDNLPSSETVLIGDHPVQVHLSNQTTSSPGRMPGRAGRKRKRRKTEDSEEEEEAEVGEDAEEEEVVQKVTRSGRVIKPPSYQGKYYVGLKGKTYKVSEPSEENNSSSSDVNGVKKSQTFASDSNSKPVKKGPGRPRKYPPSLSEGASEAVHDPVPRYQISRLAKQVSSWDFMLMRAAGQCPGKSGKLFYSELLKEFKTLLVNMRRLSDSVLHEIPESSSQVEEDNGTVRLSENLASSLGQRMGSFKADVPSHNDLPKRVIHWLGADASNFPDKKEREETLLSATLEDGLPQQETVTAESLLQTVESFTNQTEELNLVEPTLTTQEELAEDPGLQDPTVPLMTTQVQGALVPQGSVIMEMEDGTFMAQTPDGATMEIQAPDSMTLEALSELLDQATGALAATSIEAGLPLSESLEKEHIPDDSVSMTQLV</sequence>
<gene>
    <name evidence="2" type="ORF">BSL78_00449</name>
</gene>
<feature type="compositionally biased region" description="Acidic residues" evidence="1">
    <location>
        <begin position="105"/>
        <end position="122"/>
    </location>
</feature>
<feature type="compositionally biased region" description="Polar residues" evidence="1">
    <location>
        <begin position="78"/>
        <end position="87"/>
    </location>
</feature>
<evidence type="ECO:0000256" key="1">
    <source>
        <dbReference type="SAM" id="MobiDB-lite"/>
    </source>
</evidence>
<dbReference type="Proteomes" id="UP000230750">
    <property type="component" value="Unassembled WGS sequence"/>
</dbReference>
<evidence type="ECO:0000313" key="3">
    <source>
        <dbReference type="Proteomes" id="UP000230750"/>
    </source>
</evidence>
<dbReference type="OrthoDB" id="10072495at2759"/>
<accession>A0A2G8LQM1</accession>
<feature type="region of interest" description="Disordered" evidence="1">
    <location>
        <begin position="154"/>
        <end position="208"/>
    </location>
</feature>
<name>A0A2G8LQM1_STIJA</name>
<comment type="caution">
    <text evidence="2">The sequence shown here is derived from an EMBL/GenBank/DDBJ whole genome shotgun (WGS) entry which is preliminary data.</text>
</comment>
<reference evidence="2 3" key="1">
    <citation type="journal article" date="2017" name="PLoS Biol.">
        <title>The sea cucumber genome provides insights into morphological evolution and visceral regeneration.</title>
        <authorList>
            <person name="Zhang X."/>
            <person name="Sun L."/>
            <person name="Yuan J."/>
            <person name="Sun Y."/>
            <person name="Gao Y."/>
            <person name="Zhang L."/>
            <person name="Li S."/>
            <person name="Dai H."/>
            <person name="Hamel J.F."/>
            <person name="Liu C."/>
            <person name="Yu Y."/>
            <person name="Liu S."/>
            <person name="Lin W."/>
            <person name="Guo K."/>
            <person name="Jin S."/>
            <person name="Xu P."/>
            <person name="Storey K.B."/>
            <person name="Huan P."/>
            <person name="Zhang T."/>
            <person name="Zhou Y."/>
            <person name="Zhang J."/>
            <person name="Lin C."/>
            <person name="Li X."/>
            <person name="Xing L."/>
            <person name="Huo D."/>
            <person name="Sun M."/>
            <person name="Wang L."/>
            <person name="Mercier A."/>
            <person name="Li F."/>
            <person name="Yang H."/>
            <person name="Xiang J."/>
        </authorList>
    </citation>
    <scope>NUCLEOTIDE SEQUENCE [LARGE SCALE GENOMIC DNA]</scope>
    <source>
        <strain evidence="2">Shaxun</strain>
        <tissue evidence="2">Muscle</tissue>
    </source>
</reference>
<proteinExistence type="predicted"/>
<feature type="compositionally biased region" description="Basic residues" evidence="1">
    <location>
        <begin position="185"/>
        <end position="195"/>
    </location>
</feature>
<protein>
    <submittedName>
        <fullName evidence="2">Putative flocculation protein FLO11</fullName>
    </submittedName>
</protein>
<dbReference type="AlphaFoldDB" id="A0A2G8LQM1"/>
<keyword evidence="3" id="KW-1185">Reference proteome</keyword>
<feature type="region of interest" description="Disordered" evidence="1">
    <location>
        <begin position="78"/>
        <end position="127"/>
    </location>
</feature>
<evidence type="ECO:0000313" key="2">
    <source>
        <dbReference type="EMBL" id="PIK62553.1"/>
    </source>
</evidence>
<feature type="compositionally biased region" description="Low complexity" evidence="1">
    <location>
        <begin position="160"/>
        <end position="174"/>
    </location>
</feature>
<dbReference type="EMBL" id="MRZV01000009">
    <property type="protein sequence ID" value="PIK62553.1"/>
    <property type="molecule type" value="Genomic_DNA"/>
</dbReference>